<name>A0A1B6NVA3_9ZZZZ</name>
<accession>A0A1B6NVA3</accession>
<gene>
    <name evidence="1" type="ORF">MGSAQ_001252</name>
</gene>
<proteinExistence type="predicted"/>
<dbReference type="EMBL" id="AYSL01000663">
    <property type="protein sequence ID" value="KTF07251.1"/>
    <property type="molecule type" value="Genomic_DNA"/>
</dbReference>
<dbReference type="AlphaFoldDB" id="A0A1B6NVA3"/>
<sequence>MKQRAKFRFALYLREKTRRKEIGKETLGHIAKFNRSAG</sequence>
<protein>
    <submittedName>
        <fullName evidence="1">Uncharacterized protein</fullName>
    </submittedName>
</protein>
<comment type="caution">
    <text evidence="1">The sequence shown here is derived from an EMBL/GenBank/DDBJ whole genome shotgun (WGS) entry which is preliminary data.</text>
</comment>
<evidence type="ECO:0000313" key="1">
    <source>
        <dbReference type="EMBL" id="KTF07251.1"/>
    </source>
</evidence>
<reference evidence="1" key="1">
    <citation type="submission" date="2013-11" db="EMBL/GenBank/DDBJ databases">
        <title>Microbial diversity, functional groups and degradation webs in Northern and Southern Mediterranean and Red Sea marine crude oil polluted sites.</title>
        <authorList>
            <person name="Daffonchio D."/>
            <person name="Mapelli F."/>
            <person name="Ferrer M."/>
            <person name="Richter M."/>
            <person name="Cherif A."/>
            <person name="Malkawi H.I."/>
            <person name="Yakimov M.M."/>
            <person name="Abdel-Fattah Y.R."/>
            <person name="Blaghen M."/>
            <person name="Golyshin P.N."/>
            <person name="Kalogerakis N."/>
            <person name="Boon N."/>
            <person name="Magagnini M."/>
            <person name="Fava F."/>
        </authorList>
    </citation>
    <scope>NUCLEOTIDE SEQUENCE</scope>
</reference>
<organism evidence="1">
    <name type="scientific">marine sediment metagenome</name>
    <dbReference type="NCBI Taxonomy" id="412755"/>
    <lineage>
        <taxon>unclassified sequences</taxon>
        <taxon>metagenomes</taxon>
        <taxon>ecological metagenomes</taxon>
    </lineage>
</organism>